<dbReference type="Gene3D" id="2.60.40.2030">
    <property type="match status" value="1"/>
</dbReference>
<gene>
    <name evidence="2" type="ORF">F7018_06985</name>
</gene>
<sequence>MKKIKLSIYILLLSLGFVSCESETTDPVEGIATATEQIVIGFSDTNLKTNVLENGGTATYQVSLSKPLPVDGVVVFDITSSDGSTESTAGVNEVSHNEVKIPAGETSVNVTFTFADDTVADAEEIYNVSIKNLNVSSTLIKYFITLNNKSSERTINVYDTLPLVIEGPIGDMDIVLDWPGSEDLDLYLRSEAKITSTVIANSWFSQPEEVTITQALADGDYFLGLDNFNIATPYNIPCTLSLNFSGGKSEVLLTSLETTTTAAANGEPDIWYKINKVTDGSKVTYTIIKL</sequence>
<organism evidence="2 3">
    <name type="scientific">Tenacibaculum aiptasiae</name>
    <dbReference type="NCBI Taxonomy" id="426481"/>
    <lineage>
        <taxon>Bacteria</taxon>
        <taxon>Pseudomonadati</taxon>
        <taxon>Bacteroidota</taxon>
        <taxon>Flavobacteriia</taxon>
        <taxon>Flavobacteriales</taxon>
        <taxon>Flavobacteriaceae</taxon>
        <taxon>Tenacibaculum</taxon>
    </lineage>
</organism>
<protein>
    <recommendedName>
        <fullName evidence="4">Calx-beta domain-containing protein</fullName>
    </recommendedName>
</protein>
<proteinExistence type="predicted"/>
<accession>A0A7J5AMP5</accession>
<dbReference type="InterPro" id="IPR038081">
    <property type="entry name" value="CalX-like_sf"/>
</dbReference>
<keyword evidence="1" id="KW-0732">Signal</keyword>
<dbReference type="EMBL" id="WAAU01000011">
    <property type="protein sequence ID" value="KAB1158843.1"/>
    <property type="molecule type" value="Genomic_DNA"/>
</dbReference>
<keyword evidence="3" id="KW-1185">Reference proteome</keyword>
<dbReference type="Proteomes" id="UP000467305">
    <property type="component" value="Unassembled WGS sequence"/>
</dbReference>
<dbReference type="SUPFAM" id="SSF141072">
    <property type="entry name" value="CalX-like"/>
    <property type="match status" value="1"/>
</dbReference>
<dbReference type="PROSITE" id="PS51257">
    <property type="entry name" value="PROKAR_LIPOPROTEIN"/>
    <property type="match status" value="1"/>
</dbReference>
<name>A0A7J5AMP5_9FLAO</name>
<comment type="caution">
    <text evidence="2">The sequence shown here is derived from an EMBL/GenBank/DDBJ whole genome shotgun (WGS) entry which is preliminary data.</text>
</comment>
<evidence type="ECO:0000313" key="3">
    <source>
        <dbReference type="Proteomes" id="UP000467305"/>
    </source>
</evidence>
<evidence type="ECO:0000256" key="1">
    <source>
        <dbReference type="SAM" id="SignalP"/>
    </source>
</evidence>
<dbReference type="OrthoDB" id="1188405at2"/>
<reference evidence="2 3" key="1">
    <citation type="submission" date="2019-09" db="EMBL/GenBank/DDBJ databases">
        <authorList>
            <person name="Cao W.R."/>
        </authorList>
    </citation>
    <scope>NUCLEOTIDE SEQUENCE [LARGE SCALE GENOMIC DNA]</scope>
    <source>
        <strain evidence="3">a4</strain>
    </source>
</reference>
<dbReference type="RefSeq" id="WP_150899326.1">
    <property type="nucleotide sequence ID" value="NZ_WAAU01000011.1"/>
</dbReference>
<feature type="signal peptide" evidence="1">
    <location>
        <begin position="1"/>
        <end position="21"/>
    </location>
</feature>
<feature type="chain" id="PRO_5029792216" description="Calx-beta domain-containing protein" evidence="1">
    <location>
        <begin position="22"/>
        <end position="290"/>
    </location>
</feature>
<evidence type="ECO:0000313" key="2">
    <source>
        <dbReference type="EMBL" id="KAB1158843.1"/>
    </source>
</evidence>
<evidence type="ECO:0008006" key="4">
    <source>
        <dbReference type="Google" id="ProtNLM"/>
    </source>
</evidence>
<dbReference type="AlphaFoldDB" id="A0A7J5AMP5"/>